<dbReference type="Gene3D" id="1.10.10.160">
    <property type="match status" value="1"/>
</dbReference>
<evidence type="ECO:0000259" key="12">
    <source>
        <dbReference type="PROSITE" id="PS51198"/>
    </source>
</evidence>
<dbReference type="Pfam" id="PF00580">
    <property type="entry name" value="UvrD-helicase"/>
    <property type="match status" value="1"/>
</dbReference>
<evidence type="ECO:0000256" key="8">
    <source>
        <dbReference type="ARBA" id="ARBA00034617"/>
    </source>
</evidence>
<evidence type="ECO:0000256" key="1">
    <source>
        <dbReference type="ARBA" id="ARBA00009922"/>
    </source>
</evidence>
<name>A0A7C1BHC5_UNCW3</name>
<evidence type="ECO:0000256" key="4">
    <source>
        <dbReference type="ARBA" id="ARBA00022806"/>
    </source>
</evidence>
<dbReference type="SUPFAM" id="SSF52540">
    <property type="entry name" value="P-loop containing nucleoside triphosphate hydrolases"/>
    <property type="match status" value="1"/>
</dbReference>
<evidence type="ECO:0000256" key="2">
    <source>
        <dbReference type="ARBA" id="ARBA00022741"/>
    </source>
</evidence>
<evidence type="ECO:0000256" key="3">
    <source>
        <dbReference type="ARBA" id="ARBA00022801"/>
    </source>
</evidence>
<dbReference type="Pfam" id="PF13361">
    <property type="entry name" value="UvrD_C"/>
    <property type="match status" value="1"/>
</dbReference>
<dbReference type="EC" id="5.6.2.4" evidence="9"/>
<comment type="caution">
    <text evidence="13">The sequence shown here is derived from an EMBL/GenBank/DDBJ whole genome shotgun (WGS) entry which is preliminary data.</text>
</comment>
<dbReference type="GO" id="GO:0005829">
    <property type="term" value="C:cytosol"/>
    <property type="evidence" value="ECO:0007669"/>
    <property type="project" value="TreeGrafter"/>
</dbReference>
<evidence type="ECO:0000313" key="13">
    <source>
        <dbReference type="EMBL" id="HDM90612.1"/>
    </source>
</evidence>
<evidence type="ECO:0000256" key="5">
    <source>
        <dbReference type="ARBA" id="ARBA00022840"/>
    </source>
</evidence>
<proteinExistence type="inferred from homology"/>
<dbReference type="InterPro" id="IPR000212">
    <property type="entry name" value="DNA_helicase_UvrD/REP"/>
</dbReference>
<dbReference type="GO" id="GO:0043138">
    <property type="term" value="F:3'-5' DNA helicase activity"/>
    <property type="evidence" value="ECO:0007669"/>
    <property type="project" value="UniProtKB-EC"/>
</dbReference>
<keyword evidence="2 11" id="KW-0547">Nucleotide-binding</keyword>
<dbReference type="GO" id="GO:0003677">
    <property type="term" value="F:DNA binding"/>
    <property type="evidence" value="ECO:0007669"/>
    <property type="project" value="UniProtKB-KW"/>
</dbReference>
<evidence type="ECO:0000256" key="9">
    <source>
        <dbReference type="ARBA" id="ARBA00034808"/>
    </source>
</evidence>
<dbReference type="InterPro" id="IPR013986">
    <property type="entry name" value="DExx_box_DNA_helicase_dom_sf"/>
</dbReference>
<comment type="catalytic activity">
    <reaction evidence="8">
        <text>Couples ATP hydrolysis with the unwinding of duplex DNA by translocating in the 3'-5' direction.</text>
        <dbReference type="EC" id="5.6.2.4"/>
    </reaction>
</comment>
<evidence type="ECO:0000256" key="6">
    <source>
        <dbReference type="ARBA" id="ARBA00023125"/>
    </source>
</evidence>
<keyword evidence="3 11" id="KW-0378">Hydrolase</keyword>
<dbReference type="GO" id="GO:0016787">
    <property type="term" value="F:hydrolase activity"/>
    <property type="evidence" value="ECO:0007669"/>
    <property type="project" value="UniProtKB-UniRule"/>
</dbReference>
<evidence type="ECO:0000256" key="11">
    <source>
        <dbReference type="PROSITE-ProRule" id="PRU00560"/>
    </source>
</evidence>
<dbReference type="InterPro" id="IPR027417">
    <property type="entry name" value="P-loop_NTPase"/>
</dbReference>
<comment type="similarity">
    <text evidence="1">Belongs to the helicase family. UvrD subfamily.</text>
</comment>
<keyword evidence="4 11" id="KW-0347">Helicase</keyword>
<gene>
    <name evidence="13" type="ORF">ENG67_05345</name>
</gene>
<accession>A0A7C1BHC5</accession>
<evidence type="ECO:0000256" key="10">
    <source>
        <dbReference type="ARBA" id="ARBA00048988"/>
    </source>
</evidence>
<organism evidence="13">
    <name type="scientific">candidate division WOR-3 bacterium</name>
    <dbReference type="NCBI Taxonomy" id="2052148"/>
    <lineage>
        <taxon>Bacteria</taxon>
        <taxon>Bacteria division WOR-3</taxon>
    </lineage>
</organism>
<feature type="domain" description="UvrD-like helicase ATP-binding" evidence="12">
    <location>
        <begin position="21"/>
        <end position="288"/>
    </location>
</feature>
<dbReference type="InterPro" id="IPR014016">
    <property type="entry name" value="UvrD-like_ATP-bd"/>
</dbReference>
<feature type="non-terminal residue" evidence="13">
    <location>
        <position position="328"/>
    </location>
</feature>
<dbReference type="PROSITE" id="PS51198">
    <property type="entry name" value="UVRD_HELICASE_ATP_BIND"/>
    <property type="match status" value="1"/>
</dbReference>
<sequence>MGVLIEMNGLPFRISEERILSGLNDEQRKAVTTTEGPVLVIAGAGSGKTRVLTHRIAYLIGVKGVFPARILAVTFTNKAANEMKERIISLLSEEPRDLWMGTFHSICVRILRKHADKIGYSRNFVIYDRGDQESLVKQIARDFRDLAERPGSLVNRISRMKTGLSQELDERILRIYERYQQELKRCDAMDFDDLLLKVLELFESHREVRDFYAERFKYIHVDEYQDTNRIQYMLLRHLASHHRNLFVVGDDDQSIYAFRGADIRNILEFERDFPGATVIRLEKNYRSTRKILQAASTLISHNIHRKGKTLWTDNPEGEKIPIYETWDE</sequence>
<feature type="binding site" evidence="11">
    <location>
        <begin position="42"/>
        <end position="49"/>
    </location>
    <ligand>
        <name>ATP</name>
        <dbReference type="ChEBI" id="CHEBI:30616"/>
    </ligand>
</feature>
<dbReference type="Gene3D" id="3.40.50.300">
    <property type="entry name" value="P-loop containing nucleotide triphosphate hydrolases"/>
    <property type="match status" value="2"/>
</dbReference>
<dbReference type="Proteomes" id="UP000885931">
    <property type="component" value="Unassembled WGS sequence"/>
</dbReference>
<dbReference type="EMBL" id="DRBW01000199">
    <property type="protein sequence ID" value="HDM90612.1"/>
    <property type="molecule type" value="Genomic_DNA"/>
</dbReference>
<dbReference type="PANTHER" id="PTHR11070:SF2">
    <property type="entry name" value="ATP-DEPENDENT DNA HELICASE SRS2"/>
    <property type="match status" value="1"/>
</dbReference>
<comment type="catalytic activity">
    <reaction evidence="10">
        <text>ATP + H2O = ADP + phosphate + H(+)</text>
        <dbReference type="Rhea" id="RHEA:13065"/>
        <dbReference type="ChEBI" id="CHEBI:15377"/>
        <dbReference type="ChEBI" id="CHEBI:15378"/>
        <dbReference type="ChEBI" id="CHEBI:30616"/>
        <dbReference type="ChEBI" id="CHEBI:43474"/>
        <dbReference type="ChEBI" id="CHEBI:456216"/>
        <dbReference type="EC" id="5.6.2.4"/>
    </reaction>
</comment>
<keyword evidence="5 11" id="KW-0067">ATP-binding</keyword>
<protein>
    <recommendedName>
        <fullName evidence="9">DNA 3'-5' helicase</fullName>
        <ecNumber evidence="9">5.6.2.4</ecNumber>
    </recommendedName>
</protein>
<dbReference type="AlphaFoldDB" id="A0A7C1BHC5"/>
<keyword evidence="6" id="KW-0238">DNA-binding</keyword>
<dbReference type="CDD" id="cd17932">
    <property type="entry name" value="DEXQc_UvrD"/>
    <property type="match status" value="1"/>
</dbReference>
<dbReference type="GO" id="GO:0005524">
    <property type="term" value="F:ATP binding"/>
    <property type="evidence" value="ECO:0007669"/>
    <property type="project" value="UniProtKB-UniRule"/>
</dbReference>
<dbReference type="InterPro" id="IPR014017">
    <property type="entry name" value="DNA_helicase_UvrD-like_C"/>
</dbReference>
<keyword evidence="7" id="KW-0413">Isomerase</keyword>
<reference evidence="13" key="1">
    <citation type="journal article" date="2020" name="mSystems">
        <title>Genome- and Community-Level Interaction Insights into Carbon Utilization and Element Cycling Functions of Hydrothermarchaeota in Hydrothermal Sediment.</title>
        <authorList>
            <person name="Zhou Z."/>
            <person name="Liu Y."/>
            <person name="Xu W."/>
            <person name="Pan J."/>
            <person name="Luo Z.H."/>
            <person name="Li M."/>
        </authorList>
    </citation>
    <scope>NUCLEOTIDE SEQUENCE [LARGE SCALE GENOMIC DNA]</scope>
    <source>
        <strain evidence="13">HyVt-237</strain>
    </source>
</reference>
<dbReference type="PANTHER" id="PTHR11070">
    <property type="entry name" value="UVRD / RECB / PCRA DNA HELICASE FAMILY MEMBER"/>
    <property type="match status" value="1"/>
</dbReference>
<evidence type="ECO:0000256" key="7">
    <source>
        <dbReference type="ARBA" id="ARBA00023235"/>
    </source>
</evidence>
<dbReference type="GO" id="GO:0000725">
    <property type="term" value="P:recombinational repair"/>
    <property type="evidence" value="ECO:0007669"/>
    <property type="project" value="TreeGrafter"/>
</dbReference>